<evidence type="ECO:0000256" key="2">
    <source>
        <dbReference type="ARBA" id="ARBA00022898"/>
    </source>
</evidence>
<dbReference type="PANTHER" id="PTHR43713">
    <property type="entry name" value="GLUTAMATE-1-SEMIALDEHYDE 2,1-AMINOMUTASE"/>
    <property type="match status" value="1"/>
</dbReference>
<organism evidence="4 5">
    <name type="scientific">Ottowia oryzae</name>
    <dbReference type="NCBI Taxonomy" id="2109914"/>
    <lineage>
        <taxon>Bacteria</taxon>
        <taxon>Pseudomonadati</taxon>
        <taxon>Pseudomonadota</taxon>
        <taxon>Betaproteobacteria</taxon>
        <taxon>Burkholderiales</taxon>
        <taxon>Comamonadaceae</taxon>
        <taxon>Ottowia</taxon>
    </lineage>
</organism>
<protein>
    <submittedName>
        <fullName evidence="4">Aspartate aminotransferase family protein</fullName>
    </submittedName>
</protein>
<dbReference type="Proteomes" id="UP000239709">
    <property type="component" value="Chromosome"/>
</dbReference>
<dbReference type="EMBL" id="CP027666">
    <property type="protein sequence ID" value="AVO34228.1"/>
    <property type="molecule type" value="Genomic_DNA"/>
</dbReference>
<dbReference type="Gene3D" id="3.40.640.10">
    <property type="entry name" value="Type I PLP-dependent aspartate aminotransferase-like (Major domain)"/>
    <property type="match status" value="1"/>
</dbReference>
<dbReference type="CDD" id="cd00610">
    <property type="entry name" value="OAT_like"/>
    <property type="match status" value="1"/>
</dbReference>
<evidence type="ECO:0000256" key="1">
    <source>
        <dbReference type="ARBA" id="ARBA00001933"/>
    </source>
</evidence>
<dbReference type="OrthoDB" id="9801052at2"/>
<dbReference type="InterPro" id="IPR005814">
    <property type="entry name" value="Aminotrans_3"/>
</dbReference>
<dbReference type="InterPro" id="IPR015424">
    <property type="entry name" value="PyrdxlP-dep_Trfase"/>
</dbReference>
<comment type="cofactor">
    <cofactor evidence="1">
        <name>pyridoxal 5'-phosphate</name>
        <dbReference type="ChEBI" id="CHEBI:597326"/>
    </cofactor>
</comment>
<name>A0A2S0MED1_9BURK</name>
<dbReference type="Pfam" id="PF00202">
    <property type="entry name" value="Aminotran_3"/>
    <property type="match status" value="1"/>
</dbReference>
<proteinExistence type="inferred from homology"/>
<dbReference type="KEGG" id="otk:C6570_08260"/>
<evidence type="ECO:0000256" key="3">
    <source>
        <dbReference type="RuleBase" id="RU003560"/>
    </source>
</evidence>
<keyword evidence="2 3" id="KW-0663">Pyridoxal phosphate</keyword>
<evidence type="ECO:0000313" key="4">
    <source>
        <dbReference type="EMBL" id="AVO34228.1"/>
    </source>
</evidence>
<dbReference type="GO" id="GO:0008483">
    <property type="term" value="F:transaminase activity"/>
    <property type="evidence" value="ECO:0007669"/>
    <property type="project" value="UniProtKB-KW"/>
</dbReference>
<dbReference type="AlphaFoldDB" id="A0A2S0MED1"/>
<dbReference type="Gene3D" id="3.90.1150.10">
    <property type="entry name" value="Aspartate Aminotransferase, domain 1"/>
    <property type="match status" value="1"/>
</dbReference>
<comment type="similarity">
    <text evidence="3">Belongs to the class-III pyridoxal-phosphate-dependent aminotransferase family.</text>
</comment>
<evidence type="ECO:0000313" key="5">
    <source>
        <dbReference type="Proteomes" id="UP000239709"/>
    </source>
</evidence>
<gene>
    <name evidence="4" type="ORF">C6570_08260</name>
</gene>
<dbReference type="InterPro" id="IPR015421">
    <property type="entry name" value="PyrdxlP-dep_Trfase_major"/>
</dbReference>
<reference evidence="4 5" key="1">
    <citation type="submission" date="2018-03" db="EMBL/GenBank/DDBJ databases">
        <title>Genome sequencing of Ottowia sp.</title>
        <authorList>
            <person name="Kim S.-J."/>
            <person name="Heo J."/>
            <person name="Kwon S.-W."/>
        </authorList>
    </citation>
    <scope>NUCLEOTIDE SEQUENCE [LARGE SCALE GENOMIC DNA]</scope>
    <source>
        <strain evidence="4 5">KADR8-3</strain>
    </source>
</reference>
<sequence length="447" mass="48392">MARMSDLDQALNQAIEQYRRSHPASERLHQQALGVLPGGNTRSVLFFDPFPPYMVRGEGCHLWDADGHRYLDALGEYTAGLYGHSDPAIRAAVSEALHSGLSLSSHTEREGLLARELQRRFPSMELLRFTNSGTEANLMALATATAVTERRKVLVFKGAYHGGVLAFGQGGSPVNVPYEWVVARYNDLEDVRAQVAAHGKDLAAILVEPMLGSGGCIPGEPHFLQGLRALADEKGALLILDEVMTSRLSFGGRQSQLGIRPDLTTLGKYFGGGLSFGAFGGRADLMARYDPRRPQAWQHAGTFNNNVLTMAAGLAGLKHLLTAERLDALNRRGDALRTKLNKMLEAQGVPLQLTGLGSLMQLHPLAGPLRSADDLVAADDRVKALMFFELLGRSVYMARRGFIALSLPFGDAECMRLEHAMGEAVNARRGLWPPAAPAPALQRPAGA</sequence>
<accession>A0A2S0MED1</accession>
<dbReference type="SUPFAM" id="SSF53383">
    <property type="entry name" value="PLP-dependent transferases"/>
    <property type="match status" value="1"/>
</dbReference>
<keyword evidence="5" id="KW-1185">Reference proteome</keyword>
<dbReference type="PANTHER" id="PTHR43713:SF3">
    <property type="entry name" value="GLUTAMATE-1-SEMIALDEHYDE 2,1-AMINOMUTASE 1, CHLOROPLASTIC-RELATED"/>
    <property type="match status" value="1"/>
</dbReference>
<keyword evidence="4" id="KW-0032">Aminotransferase</keyword>
<dbReference type="InterPro" id="IPR015422">
    <property type="entry name" value="PyrdxlP-dep_Trfase_small"/>
</dbReference>
<dbReference type="GO" id="GO:0030170">
    <property type="term" value="F:pyridoxal phosphate binding"/>
    <property type="evidence" value="ECO:0007669"/>
    <property type="project" value="InterPro"/>
</dbReference>
<keyword evidence="4" id="KW-0808">Transferase</keyword>